<dbReference type="PANTHER" id="PTHR24240">
    <property type="entry name" value="OPSIN"/>
    <property type="match status" value="1"/>
</dbReference>
<evidence type="ECO:0000256" key="9">
    <source>
        <dbReference type="ARBA" id="ARBA00023040"/>
    </source>
</evidence>
<accession>A0A8C5SXL3</accession>
<keyword evidence="5 16" id="KW-0812">Transmembrane</keyword>
<dbReference type="PRINTS" id="PR00574">
    <property type="entry name" value="OPSINBLUE"/>
</dbReference>
<dbReference type="GO" id="GO:0009881">
    <property type="term" value="F:photoreceptor activity"/>
    <property type="evidence" value="ECO:0007669"/>
    <property type="project" value="UniProtKB-KW"/>
</dbReference>
<feature type="transmembrane region" description="Helical" evidence="16">
    <location>
        <begin position="199"/>
        <end position="219"/>
    </location>
</feature>
<dbReference type="InterPro" id="IPR001760">
    <property type="entry name" value="Opsin"/>
</dbReference>
<dbReference type="GO" id="GO:0071492">
    <property type="term" value="P:cellular response to UV-A"/>
    <property type="evidence" value="ECO:0007669"/>
    <property type="project" value="Ensembl"/>
</dbReference>
<dbReference type="PRINTS" id="PR00237">
    <property type="entry name" value="GPCRRHODOPSN"/>
</dbReference>
<dbReference type="InterPro" id="IPR000276">
    <property type="entry name" value="GPCR_Rhodpsn"/>
</dbReference>
<evidence type="ECO:0000256" key="8">
    <source>
        <dbReference type="ARBA" id="ARBA00022991"/>
    </source>
</evidence>
<dbReference type="PRINTS" id="PR00238">
    <property type="entry name" value="OPSIN"/>
</dbReference>
<evidence type="ECO:0000256" key="11">
    <source>
        <dbReference type="ARBA" id="ARBA00023157"/>
    </source>
</evidence>
<dbReference type="GO" id="GO:0004930">
    <property type="term" value="F:G protein-coupled receptor activity"/>
    <property type="evidence" value="ECO:0007669"/>
    <property type="project" value="UniProtKB-KW"/>
</dbReference>
<name>A0A8C5SXL3_LATLA</name>
<keyword evidence="6 16" id="KW-0681">Retinal protein</keyword>
<dbReference type="GO" id="GO:0005886">
    <property type="term" value="C:plasma membrane"/>
    <property type="evidence" value="ECO:0007669"/>
    <property type="project" value="Ensembl"/>
</dbReference>
<comment type="similarity">
    <text evidence="16">Belongs to the G-protein coupled receptor 1 family. Opsin subfamily.</text>
</comment>
<keyword evidence="13" id="KW-0325">Glycoprotein</keyword>
<dbReference type="Ensembl" id="ENSLLTT00000022976.1">
    <property type="protein sequence ID" value="ENSLLTP00000022153.1"/>
    <property type="gene ID" value="ENSLLTG00000016447.1"/>
</dbReference>
<feature type="transmembrane region" description="Helical" evidence="16">
    <location>
        <begin position="93"/>
        <end position="114"/>
    </location>
</feature>
<comment type="caution">
    <text evidence="16">Lacks conserved residue(s) required for the propagation of feature annotation.</text>
</comment>
<protein>
    <submittedName>
        <fullName evidence="18">Opsin 1, short wave sensitive</fullName>
    </submittedName>
</protein>
<dbReference type="GO" id="GO:0048471">
    <property type="term" value="C:perinuclear region of cytoplasm"/>
    <property type="evidence" value="ECO:0007669"/>
    <property type="project" value="Ensembl"/>
</dbReference>
<keyword evidence="12 16" id="KW-0675">Receptor</keyword>
<dbReference type="AlphaFoldDB" id="A0A8C5SXL3"/>
<evidence type="ECO:0000256" key="4">
    <source>
        <dbReference type="ARBA" id="ARBA00022606"/>
    </source>
</evidence>
<dbReference type="InterPro" id="IPR001521">
    <property type="entry name" value="Opsin_blue"/>
</dbReference>
<dbReference type="InterPro" id="IPR027430">
    <property type="entry name" value="Retinal_BS"/>
</dbReference>
<dbReference type="InterPro" id="IPR050125">
    <property type="entry name" value="GPCR_opsins"/>
</dbReference>
<dbReference type="SUPFAM" id="SSF81321">
    <property type="entry name" value="Family A G protein-coupled receptor-like"/>
    <property type="match status" value="1"/>
</dbReference>
<keyword evidence="15" id="KW-0844">Vision</keyword>
<evidence type="ECO:0000256" key="10">
    <source>
        <dbReference type="ARBA" id="ARBA00023136"/>
    </source>
</evidence>
<dbReference type="GO" id="GO:0007602">
    <property type="term" value="P:phototransduction"/>
    <property type="evidence" value="ECO:0007669"/>
    <property type="project" value="UniProtKB-KW"/>
</dbReference>
<dbReference type="PROSITE" id="PS50262">
    <property type="entry name" value="G_PROTEIN_RECEP_F1_2"/>
    <property type="match status" value="1"/>
</dbReference>
<gene>
    <name evidence="18" type="primary">OPN1SW</name>
</gene>
<keyword evidence="3" id="KW-0597">Phosphoprotein</keyword>
<evidence type="ECO:0000313" key="18">
    <source>
        <dbReference type="Ensembl" id="ENSLLTP00000022153.1"/>
    </source>
</evidence>
<evidence type="ECO:0000256" key="7">
    <source>
        <dbReference type="ARBA" id="ARBA00022989"/>
    </source>
</evidence>
<evidence type="ECO:0000256" key="16">
    <source>
        <dbReference type="RuleBase" id="RU004951"/>
    </source>
</evidence>
<evidence type="ECO:0000256" key="5">
    <source>
        <dbReference type="ARBA" id="ARBA00022692"/>
    </source>
</evidence>
<dbReference type="GeneTree" id="ENSGT01030000234549"/>
<evidence type="ECO:0000313" key="19">
    <source>
        <dbReference type="Proteomes" id="UP000694406"/>
    </source>
</evidence>
<evidence type="ECO:0000256" key="15">
    <source>
        <dbReference type="ARBA" id="ARBA00023305"/>
    </source>
</evidence>
<dbReference type="PROSITE" id="PS00238">
    <property type="entry name" value="OPSIN"/>
    <property type="match status" value="1"/>
</dbReference>
<evidence type="ECO:0000256" key="13">
    <source>
        <dbReference type="ARBA" id="ARBA00023180"/>
    </source>
</evidence>
<dbReference type="InterPro" id="IPR017452">
    <property type="entry name" value="GPCR_Rhodpsn_7TM"/>
</dbReference>
<keyword evidence="4 16" id="KW-0716">Sensory transduction</keyword>
<comment type="subcellular location">
    <subcellularLocation>
        <location evidence="1 16">Membrane</location>
        <topology evidence="1 16">Multi-pass membrane protein</topology>
    </subcellularLocation>
</comment>
<feature type="transmembrane region" description="Helical" evidence="16">
    <location>
        <begin position="300"/>
        <end position="322"/>
    </location>
</feature>
<feature type="domain" description="G-protein coupled receptors family 1 profile" evidence="17">
    <location>
        <begin position="72"/>
        <end position="352"/>
    </location>
</feature>
<dbReference type="Proteomes" id="UP000694406">
    <property type="component" value="Unplaced"/>
</dbReference>
<feature type="transmembrane region" description="Helical" evidence="16">
    <location>
        <begin position="60"/>
        <end position="81"/>
    </location>
</feature>
<keyword evidence="19" id="KW-1185">Reference proteome</keyword>
<dbReference type="Pfam" id="PF00001">
    <property type="entry name" value="7tm_1"/>
    <property type="match status" value="2"/>
</dbReference>
<keyword evidence="9 16" id="KW-0297">G-protein coupled receptor</keyword>
<keyword evidence="2 16" id="KW-0600">Photoreceptor protein</keyword>
<evidence type="ECO:0000256" key="14">
    <source>
        <dbReference type="ARBA" id="ARBA00023224"/>
    </source>
</evidence>
<reference evidence="18" key="2">
    <citation type="submission" date="2025-09" db="UniProtKB">
        <authorList>
            <consortium name="Ensembl"/>
        </authorList>
    </citation>
    <scope>IDENTIFICATION</scope>
</reference>
<evidence type="ECO:0000256" key="2">
    <source>
        <dbReference type="ARBA" id="ARBA00022543"/>
    </source>
</evidence>
<dbReference type="Gene3D" id="1.20.1070.10">
    <property type="entry name" value="Rhodopsin 7-helix transmembrane proteins"/>
    <property type="match status" value="1"/>
</dbReference>
<organism evidence="18 19">
    <name type="scientific">Laticauda laticaudata</name>
    <name type="common">Blue-ringed sea krait</name>
    <name type="synonym">Blue-lipped sea krait</name>
    <dbReference type="NCBI Taxonomy" id="8630"/>
    <lineage>
        <taxon>Eukaryota</taxon>
        <taxon>Metazoa</taxon>
        <taxon>Chordata</taxon>
        <taxon>Craniata</taxon>
        <taxon>Vertebrata</taxon>
        <taxon>Euteleostomi</taxon>
        <taxon>Lepidosauria</taxon>
        <taxon>Squamata</taxon>
        <taxon>Bifurcata</taxon>
        <taxon>Unidentata</taxon>
        <taxon>Episquamata</taxon>
        <taxon>Toxicofera</taxon>
        <taxon>Serpentes</taxon>
        <taxon>Colubroidea</taxon>
        <taxon>Elapidae</taxon>
        <taxon>Laticaudinae</taxon>
        <taxon>Laticauda</taxon>
    </lineage>
</organism>
<keyword evidence="7 16" id="KW-1133">Transmembrane helix</keyword>
<sequence length="374" mass="42643">VSQSWLLEDERKGPHWCPGLGRMSEEEEDYYLFENISSVKPWDGPQYHIAPMWAFHFQTIFMGLVFFAGTPLNTIILFVTIKYKKLRQPLNYILVNISFAGLIFCVFAVFVVFLSSSQGYFFFGRQVCRLEAFLGTVFNILSSCNWSTSNSTPLSISVCLFVRCPQVWATGGPWPPRSRTLIVICKATGELPLSTPNMLWWWWATTWVIGVGVALPPFFGWSRFLPEGLQCSCGPDWYTVGTKYKSEYYSWFLFIFCFLIPLTLIIFSYARLLGALRAVAAQQQESATTQKAEREVSRMVVVMVGSFCTCYIPYAALAMYMVNNPQHNLDLRLVTIPAFFSKSSCVYNPIIYCFMNKQVSMSGAKKPSLHVKVQ</sequence>
<proteinExistence type="inferred from homology"/>
<evidence type="ECO:0000259" key="17">
    <source>
        <dbReference type="PROSITE" id="PS50262"/>
    </source>
</evidence>
<dbReference type="GO" id="GO:0007601">
    <property type="term" value="P:visual perception"/>
    <property type="evidence" value="ECO:0007669"/>
    <property type="project" value="UniProtKB-KW"/>
</dbReference>
<evidence type="ECO:0000256" key="1">
    <source>
        <dbReference type="ARBA" id="ARBA00004141"/>
    </source>
</evidence>
<keyword evidence="10 16" id="KW-0472">Membrane</keyword>
<keyword evidence="14 16" id="KW-0807">Transducer</keyword>
<keyword evidence="11" id="KW-1015">Disulfide bond</keyword>
<reference evidence="18" key="1">
    <citation type="submission" date="2025-08" db="UniProtKB">
        <authorList>
            <consortium name="Ensembl"/>
        </authorList>
    </citation>
    <scope>IDENTIFICATION</scope>
</reference>
<evidence type="ECO:0000256" key="6">
    <source>
        <dbReference type="ARBA" id="ARBA00022925"/>
    </source>
</evidence>
<keyword evidence="8 16" id="KW-0157">Chromophore</keyword>
<feature type="transmembrane region" description="Helical" evidence="16">
    <location>
        <begin position="248"/>
        <end position="270"/>
    </location>
</feature>
<evidence type="ECO:0000256" key="12">
    <source>
        <dbReference type="ARBA" id="ARBA00023170"/>
    </source>
</evidence>
<evidence type="ECO:0000256" key="3">
    <source>
        <dbReference type="ARBA" id="ARBA00022553"/>
    </source>
</evidence>